<dbReference type="PANTHER" id="PTHR46696">
    <property type="entry name" value="P450, PUTATIVE (EUROFUNG)-RELATED"/>
    <property type="match status" value="1"/>
</dbReference>
<dbReference type="GO" id="GO:0004497">
    <property type="term" value="F:monooxygenase activity"/>
    <property type="evidence" value="ECO:0007669"/>
    <property type="project" value="UniProtKB-KW"/>
</dbReference>
<dbReference type="Proteomes" id="UP000241848">
    <property type="component" value="Unassembled WGS sequence"/>
</dbReference>
<keyword evidence="5 7" id="KW-0408">Iron</keyword>
<organism evidence="8 9">
    <name type="scientific">Sulfobacillus acidophilus</name>
    <dbReference type="NCBI Taxonomy" id="53633"/>
    <lineage>
        <taxon>Bacteria</taxon>
        <taxon>Bacillati</taxon>
        <taxon>Bacillota</taxon>
        <taxon>Clostridia</taxon>
        <taxon>Eubacteriales</taxon>
        <taxon>Clostridiales Family XVII. Incertae Sedis</taxon>
        <taxon>Sulfobacillus</taxon>
    </lineage>
</organism>
<evidence type="ECO:0000256" key="4">
    <source>
        <dbReference type="ARBA" id="ARBA00023002"/>
    </source>
</evidence>
<dbReference type="GO" id="GO:0005506">
    <property type="term" value="F:iron ion binding"/>
    <property type="evidence" value="ECO:0007669"/>
    <property type="project" value="InterPro"/>
</dbReference>
<reference evidence="8 9" key="1">
    <citation type="journal article" date="2014" name="BMC Genomics">
        <title>Comparison of environmental and isolate Sulfobacillus genomes reveals diverse carbon, sulfur, nitrogen, and hydrogen metabolisms.</title>
        <authorList>
            <person name="Justice N.B."/>
            <person name="Norman A."/>
            <person name="Brown C.T."/>
            <person name="Singh A."/>
            <person name="Thomas B.C."/>
            <person name="Banfield J.F."/>
        </authorList>
    </citation>
    <scope>NUCLEOTIDE SEQUENCE [LARGE SCALE GENOMIC DNA]</scope>
    <source>
        <strain evidence="8">AMDSBA3</strain>
    </source>
</reference>
<dbReference type="InterPro" id="IPR036396">
    <property type="entry name" value="Cyt_P450_sf"/>
</dbReference>
<dbReference type="InterPro" id="IPR001128">
    <property type="entry name" value="Cyt_P450"/>
</dbReference>
<name>A0A2T2WM03_9FIRM</name>
<dbReference type="SUPFAM" id="SSF48264">
    <property type="entry name" value="Cytochrome P450"/>
    <property type="match status" value="1"/>
</dbReference>
<comment type="similarity">
    <text evidence="1 7">Belongs to the cytochrome P450 family.</text>
</comment>
<dbReference type="PRINTS" id="PR00359">
    <property type="entry name" value="BP450"/>
</dbReference>
<dbReference type="CDD" id="cd20625">
    <property type="entry name" value="CYP164-like"/>
    <property type="match status" value="1"/>
</dbReference>
<evidence type="ECO:0000256" key="6">
    <source>
        <dbReference type="ARBA" id="ARBA00023033"/>
    </source>
</evidence>
<comment type="caution">
    <text evidence="8">The sequence shown here is derived from an EMBL/GenBank/DDBJ whole genome shotgun (WGS) entry which is preliminary data.</text>
</comment>
<keyword evidence="6 7" id="KW-0503">Monooxygenase</keyword>
<dbReference type="Pfam" id="PF00067">
    <property type="entry name" value="p450"/>
    <property type="match status" value="2"/>
</dbReference>
<evidence type="ECO:0000256" key="7">
    <source>
        <dbReference type="RuleBase" id="RU000461"/>
    </source>
</evidence>
<dbReference type="InterPro" id="IPR017972">
    <property type="entry name" value="Cyt_P450_CS"/>
</dbReference>
<protein>
    <submittedName>
        <fullName evidence="8">Cytochrome P450</fullName>
    </submittedName>
</protein>
<dbReference type="PROSITE" id="PS00086">
    <property type="entry name" value="CYTOCHROME_P450"/>
    <property type="match status" value="1"/>
</dbReference>
<dbReference type="Gene3D" id="1.10.630.10">
    <property type="entry name" value="Cytochrome P450"/>
    <property type="match status" value="1"/>
</dbReference>
<evidence type="ECO:0000256" key="1">
    <source>
        <dbReference type="ARBA" id="ARBA00010617"/>
    </source>
</evidence>
<keyword evidence="2 7" id="KW-0349">Heme</keyword>
<keyword evidence="3 7" id="KW-0479">Metal-binding</keyword>
<dbReference type="AlphaFoldDB" id="A0A2T2WM03"/>
<dbReference type="InterPro" id="IPR002397">
    <property type="entry name" value="Cyt_P450_B"/>
</dbReference>
<dbReference type="FunFam" id="1.10.630.10:FF:000018">
    <property type="entry name" value="Cytochrome P450 monooxygenase"/>
    <property type="match status" value="1"/>
</dbReference>
<evidence type="ECO:0000313" key="8">
    <source>
        <dbReference type="EMBL" id="PSR23260.1"/>
    </source>
</evidence>
<dbReference type="GO" id="GO:0020037">
    <property type="term" value="F:heme binding"/>
    <property type="evidence" value="ECO:0007669"/>
    <property type="project" value="InterPro"/>
</dbReference>
<accession>A0A2T2WM03</accession>
<evidence type="ECO:0000256" key="2">
    <source>
        <dbReference type="ARBA" id="ARBA00022617"/>
    </source>
</evidence>
<keyword evidence="4 7" id="KW-0560">Oxidoreductase</keyword>
<gene>
    <name evidence="8" type="ORF">C7B45_03760</name>
</gene>
<dbReference type="GO" id="GO:0016705">
    <property type="term" value="F:oxidoreductase activity, acting on paired donors, with incorporation or reduction of molecular oxygen"/>
    <property type="evidence" value="ECO:0007669"/>
    <property type="project" value="InterPro"/>
</dbReference>
<proteinExistence type="inferred from homology"/>
<dbReference type="EMBL" id="PXYV01000007">
    <property type="protein sequence ID" value="PSR23260.1"/>
    <property type="molecule type" value="Genomic_DNA"/>
</dbReference>
<sequence>MGPLGAAIWLSRLGFTQSEFMANPFPIYQEWLAERPIWEVEPGQWLLFRYEDVRVALTSAAFTKGEAWTQTPPEGYRHLPDLTPSLLMSDPPVHTRLRGLVTQAFQPRHLKRLEPFIVEVARQFSDRVVADGEGELVSQFAFPLPAVVIAELLGVPRADHPQFRAWSKQIVRLLDPSQSPEARQNAMEARWQLLDYFHHLIAEKRRAPADDLLTELVQVEADGDRLAPGELLAMALLLLVAGHETTTNLIPMGTLALIPHPHPRPEDDWHDPVEELLRYTSPVQLDARLVAESISLGTVTIPGGSWVTLVLGAANRDPSIFPDPDTLNLSRHPNPHLAFGRGIHFCLGAALARMEALIAFPTLWQYEWRLAGEPLWNENIVLRGLTALPVRLG</sequence>
<evidence type="ECO:0000313" key="9">
    <source>
        <dbReference type="Proteomes" id="UP000241848"/>
    </source>
</evidence>
<dbReference type="PANTHER" id="PTHR46696:SF1">
    <property type="entry name" value="CYTOCHROME P450 YJIB-RELATED"/>
    <property type="match status" value="1"/>
</dbReference>
<evidence type="ECO:0000256" key="3">
    <source>
        <dbReference type="ARBA" id="ARBA00022723"/>
    </source>
</evidence>
<evidence type="ECO:0000256" key="5">
    <source>
        <dbReference type="ARBA" id="ARBA00023004"/>
    </source>
</evidence>